<dbReference type="Gene3D" id="3.40.1390.30">
    <property type="entry name" value="NIF3 (NGG1p interacting factor 3)-like"/>
    <property type="match status" value="1"/>
</dbReference>
<proteinExistence type="inferred from homology"/>
<organism evidence="3">
    <name type="scientific">marine sediment metagenome</name>
    <dbReference type="NCBI Taxonomy" id="412755"/>
    <lineage>
        <taxon>unclassified sequences</taxon>
        <taxon>metagenomes</taxon>
        <taxon>ecological metagenomes</taxon>
    </lineage>
</organism>
<dbReference type="AlphaFoldDB" id="X0W7I9"/>
<gene>
    <name evidence="3" type="ORF">S01H1_57471</name>
</gene>
<reference evidence="3" key="1">
    <citation type="journal article" date="2014" name="Front. Microbiol.">
        <title>High frequency of phylogenetically diverse reductive dehalogenase-homologous genes in deep subseafloor sedimentary metagenomes.</title>
        <authorList>
            <person name="Kawai M."/>
            <person name="Futagami T."/>
            <person name="Toyoda A."/>
            <person name="Takaki Y."/>
            <person name="Nishi S."/>
            <person name="Hori S."/>
            <person name="Arai W."/>
            <person name="Tsubouchi T."/>
            <person name="Morono Y."/>
            <person name="Uchiyama I."/>
            <person name="Ito T."/>
            <person name="Fujiyama A."/>
            <person name="Inagaki F."/>
            <person name="Takami H."/>
        </authorList>
    </citation>
    <scope>NUCLEOTIDE SEQUENCE</scope>
    <source>
        <strain evidence="3">Expedition CK06-06</strain>
    </source>
</reference>
<dbReference type="SUPFAM" id="SSF102705">
    <property type="entry name" value="NIF3 (NGG1p interacting factor 3)-like"/>
    <property type="match status" value="1"/>
</dbReference>
<feature type="non-terminal residue" evidence="3">
    <location>
        <position position="1"/>
    </location>
</feature>
<dbReference type="InterPro" id="IPR002678">
    <property type="entry name" value="DUF34/NIF3"/>
</dbReference>
<sequence length="100" mass="11132">NPKNILIERIAVLTGSANSLAEEISGLDCDLVLVGEIGYHNAVRIAETGKIVAMLGHGTSEKWAIDDIYNRLEAYISRKNIDIKIIKSKAGYWVWRYDIG</sequence>
<evidence type="ECO:0000313" key="3">
    <source>
        <dbReference type="EMBL" id="GAG26530.1"/>
    </source>
</evidence>
<dbReference type="InterPro" id="IPR036069">
    <property type="entry name" value="DUF34/NIF3_sf"/>
</dbReference>
<dbReference type="Pfam" id="PF01784">
    <property type="entry name" value="DUF34_NIF3"/>
    <property type="match status" value="1"/>
</dbReference>
<dbReference type="EMBL" id="BARS01037480">
    <property type="protein sequence ID" value="GAG26530.1"/>
    <property type="molecule type" value="Genomic_DNA"/>
</dbReference>
<dbReference type="GO" id="GO:0046872">
    <property type="term" value="F:metal ion binding"/>
    <property type="evidence" value="ECO:0007669"/>
    <property type="project" value="UniProtKB-KW"/>
</dbReference>
<dbReference type="GO" id="GO:0005737">
    <property type="term" value="C:cytoplasm"/>
    <property type="evidence" value="ECO:0007669"/>
    <property type="project" value="TreeGrafter"/>
</dbReference>
<evidence type="ECO:0000256" key="2">
    <source>
        <dbReference type="ARBA" id="ARBA00022723"/>
    </source>
</evidence>
<comment type="similarity">
    <text evidence="1">Belongs to the GTP cyclohydrolase I type 2/NIF3 family.</text>
</comment>
<keyword evidence="2" id="KW-0479">Metal-binding</keyword>
<accession>X0W7I9</accession>
<dbReference type="PANTHER" id="PTHR13799">
    <property type="entry name" value="NGG1 INTERACTING FACTOR 3"/>
    <property type="match status" value="1"/>
</dbReference>
<evidence type="ECO:0000256" key="1">
    <source>
        <dbReference type="ARBA" id="ARBA00006964"/>
    </source>
</evidence>
<dbReference type="PANTHER" id="PTHR13799:SF14">
    <property type="entry name" value="GTP CYCLOHYDROLASE 1 TYPE 2 HOMOLOG"/>
    <property type="match status" value="1"/>
</dbReference>
<protein>
    <submittedName>
        <fullName evidence="3">Uncharacterized protein</fullName>
    </submittedName>
</protein>
<comment type="caution">
    <text evidence="3">The sequence shown here is derived from an EMBL/GenBank/DDBJ whole genome shotgun (WGS) entry which is preliminary data.</text>
</comment>
<name>X0W7I9_9ZZZZ</name>